<dbReference type="Gene3D" id="1.10.1200.10">
    <property type="entry name" value="ACP-like"/>
    <property type="match status" value="1"/>
</dbReference>
<dbReference type="Pfam" id="PF23562">
    <property type="entry name" value="AMP-binding_C_3"/>
    <property type="match status" value="1"/>
</dbReference>
<name>A0A7D8USW9_9HELO</name>
<dbReference type="PROSITE" id="PS50075">
    <property type="entry name" value="CARRIER"/>
    <property type="match status" value="1"/>
</dbReference>
<keyword evidence="5" id="KW-1185">Reference proteome</keyword>
<dbReference type="InterPro" id="IPR000873">
    <property type="entry name" value="AMP-dep_synth/lig_dom"/>
</dbReference>
<dbReference type="Pfam" id="PF07993">
    <property type="entry name" value="NAD_binding_4"/>
    <property type="match status" value="1"/>
</dbReference>
<dbReference type="PROSITE" id="PS00455">
    <property type="entry name" value="AMP_BINDING"/>
    <property type="match status" value="1"/>
</dbReference>
<dbReference type="Pfam" id="PF00550">
    <property type="entry name" value="PP-binding"/>
    <property type="match status" value="1"/>
</dbReference>
<evidence type="ECO:0000259" key="3">
    <source>
        <dbReference type="PROSITE" id="PS50075"/>
    </source>
</evidence>
<keyword evidence="2" id="KW-0597">Phosphoprotein</keyword>
<reference evidence="4 5" key="1">
    <citation type="submission" date="2018-05" db="EMBL/GenBank/DDBJ databases">
        <title>Whole genome sequencing for identification of molecular markers to develop diagnostic detection tools for the regulated plant pathogen Lachnellula willkommii.</title>
        <authorList>
            <person name="Giroux E."/>
            <person name="Bilodeau G."/>
        </authorList>
    </citation>
    <scope>NUCLEOTIDE SEQUENCE [LARGE SCALE GENOMIC DNA]</scope>
    <source>
        <strain evidence="4 5">CBS 625.97</strain>
    </source>
</reference>
<dbReference type="SUPFAM" id="SSF47336">
    <property type="entry name" value="ACP-like"/>
    <property type="match status" value="1"/>
</dbReference>
<dbReference type="InterPro" id="IPR013120">
    <property type="entry name" value="FAR_NAD-bd"/>
</dbReference>
<dbReference type="PANTHER" id="PTHR43439">
    <property type="entry name" value="PHENYLACETATE-COENZYME A LIGASE"/>
    <property type="match status" value="1"/>
</dbReference>
<dbReference type="PANTHER" id="PTHR43439:SF2">
    <property type="entry name" value="ENZYME, PUTATIVE (JCVI)-RELATED"/>
    <property type="match status" value="1"/>
</dbReference>
<dbReference type="InterPro" id="IPR042099">
    <property type="entry name" value="ANL_N_sf"/>
</dbReference>
<dbReference type="OrthoDB" id="429813at2759"/>
<dbReference type="Gene3D" id="3.40.50.12780">
    <property type="entry name" value="N-terminal domain of ligase-like"/>
    <property type="match status" value="1"/>
</dbReference>
<dbReference type="InterPro" id="IPR020845">
    <property type="entry name" value="AMP-binding_CS"/>
</dbReference>
<keyword evidence="1" id="KW-0596">Phosphopantetheine</keyword>
<dbReference type="SMART" id="SM00823">
    <property type="entry name" value="PKS_PP"/>
    <property type="match status" value="1"/>
</dbReference>
<dbReference type="SUPFAM" id="SSF56801">
    <property type="entry name" value="Acetyl-CoA synthetase-like"/>
    <property type="match status" value="1"/>
</dbReference>
<evidence type="ECO:0000256" key="1">
    <source>
        <dbReference type="ARBA" id="ARBA00022450"/>
    </source>
</evidence>
<dbReference type="InterPro" id="IPR036291">
    <property type="entry name" value="NAD(P)-bd_dom_sf"/>
</dbReference>
<dbReference type="InterPro" id="IPR020806">
    <property type="entry name" value="PKS_PP-bd"/>
</dbReference>
<accession>A0A7D8USW9</accession>
<dbReference type="Pfam" id="PF00501">
    <property type="entry name" value="AMP-binding"/>
    <property type="match status" value="1"/>
</dbReference>
<comment type="caution">
    <text evidence="4">The sequence shown here is derived from an EMBL/GenBank/DDBJ whole genome shotgun (WGS) entry which is preliminary data.</text>
</comment>
<evidence type="ECO:0000256" key="2">
    <source>
        <dbReference type="ARBA" id="ARBA00022553"/>
    </source>
</evidence>
<dbReference type="AlphaFoldDB" id="A0A7D8USW9"/>
<dbReference type="InterPro" id="IPR009081">
    <property type="entry name" value="PP-bd_ACP"/>
</dbReference>
<proteinExistence type="predicted"/>
<dbReference type="SUPFAM" id="SSF51735">
    <property type="entry name" value="NAD(P)-binding Rossmann-fold domains"/>
    <property type="match status" value="1"/>
</dbReference>
<dbReference type="EMBL" id="QGMG01000144">
    <property type="protein sequence ID" value="TVY56661.1"/>
    <property type="molecule type" value="Genomic_DNA"/>
</dbReference>
<gene>
    <name evidence="4" type="primary">FUB8_3</name>
    <name evidence="4" type="ORF">LCER1_G002453</name>
</gene>
<sequence length="1103" mass="123529">MTDYRMVKEGLPVPGEKKLLNNMVDYLALAKPQAPFAEYPKSPTTYSAGFQKINYATFANAVNGIAWWLKDNLGPSTSFETLAYIGPNDLRYNALVLGAVKVGYKILFTSPRNSIAAHVNLFDILDCKVILAPTPRPPPTTAILAEHTMQILEVPSVEHLITTKYPFFPFNKTFGHAWNEPLVVFHTSGSTGLPKPIIWTHGYASSVSNLIQMDPPEGYNSQERLYQANRVFVMFPPFHPACIAFTLFNAVHNQTVTIAPIQMSIPSAQGLYEALKYTKADVAFIVPSIVNEISSNQQLLRFISMNLDAIIYAGGDLPQSIGDSVASHIRLLNYYAATETGQQPLVQSQNRCSKKEWKYLEFHPKSGASFRHYAEDMYELYIVRNPSFEERQGVFHVFPALEEYGTRDLFVRHASDSKSHLWSFRARTDDIIVFLTGEKTNPISMEHHVFSRHQKIGAILVAGAQRFQASMLIEVVTDKNEFSNNERALYVEEFWPTIEEANRDCPAHARISKSHILICDPKKPMLRSGKQTVQRQATLQSYKQELDILYEDADKVTFGTGVAKSEDYRSRLIHKSDARAVRLFIREALLNIIERELDDNENFFVQGMDSLQALTLTRMLRQSMRLPTLSVSTIYAHPSISTLIKAVMELSKQDHDTHISDENARQQVISSTIKKFEEFIDEIPQSRSKPNAKTAESMRAPTCVILTGSTGSIGSYILDVLLRDNSVSHVYCLNRVKDSQSLQEHRNKSRGLPAQFPARKLTFLYSDLSQPQIGLDPEVYEELSKKTTIVIHTAWPVNFNFPLSSFEPHLAGLVNLIELATVAEKYVCIFYISSISSVIGQQSSSHIPEKVILDVSAPIAMGYAESKYICERLLNYASQKFPLNTAIARVGQVAGPVNTSGIWNKSEWLPSLVLSSFYLGCIPTSVGPSLNNVNWVPVDLLAEVIVELAFSSHKDEFYTSLLGSEMQARVFHPLNLHSTTWETICPIISKELSALRENTAGDGLKFTTLEKWVQLVQEDLESGTDSNGSGTPTLETKVKENPAAKLLGYFGALVEEKEGTHPGLDTAETAKTSSKLRALGEIQSEWIRTWIAGWMNKSIEVSK</sequence>
<protein>
    <submittedName>
        <fullName evidence="4">Non-canonical non-ribosomal peptide synthetase FUB8</fullName>
    </submittedName>
</protein>
<organism evidence="4 5">
    <name type="scientific">Lachnellula cervina</name>
    <dbReference type="NCBI Taxonomy" id="1316786"/>
    <lineage>
        <taxon>Eukaryota</taxon>
        <taxon>Fungi</taxon>
        <taxon>Dikarya</taxon>
        <taxon>Ascomycota</taxon>
        <taxon>Pezizomycotina</taxon>
        <taxon>Leotiomycetes</taxon>
        <taxon>Helotiales</taxon>
        <taxon>Lachnaceae</taxon>
        <taxon>Lachnellula</taxon>
    </lineage>
</organism>
<dbReference type="Gene3D" id="3.40.50.720">
    <property type="entry name" value="NAD(P)-binding Rossmann-like Domain"/>
    <property type="match status" value="1"/>
</dbReference>
<dbReference type="Proteomes" id="UP000481288">
    <property type="component" value="Unassembled WGS sequence"/>
</dbReference>
<feature type="domain" description="Carrier" evidence="3">
    <location>
        <begin position="576"/>
        <end position="651"/>
    </location>
</feature>
<evidence type="ECO:0000313" key="4">
    <source>
        <dbReference type="EMBL" id="TVY56661.1"/>
    </source>
</evidence>
<evidence type="ECO:0000313" key="5">
    <source>
        <dbReference type="Proteomes" id="UP000481288"/>
    </source>
</evidence>
<dbReference type="InterPro" id="IPR051414">
    <property type="entry name" value="Adenylate-forming_Reductase"/>
</dbReference>
<dbReference type="InterPro" id="IPR036736">
    <property type="entry name" value="ACP-like_sf"/>
</dbReference>
<dbReference type="GO" id="GO:0031177">
    <property type="term" value="F:phosphopantetheine binding"/>
    <property type="evidence" value="ECO:0007669"/>
    <property type="project" value="InterPro"/>
</dbReference>